<comment type="similarity">
    <text evidence="4">Belongs to the CDIP1/LITAF family.</text>
</comment>
<keyword evidence="7" id="KW-0472">Membrane</keyword>
<dbReference type="STRING" id="61622.ENSRROP00000005613"/>
<evidence type="ECO:0000256" key="7">
    <source>
        <dbReference type="ARBA" id="ARBA00023136"/>
    </source>
</evidence>
<evidence type="ECO:0000256" key="8">
    <source>
        <dbReference type="SAM" id="MobiDB-lite"/>
    </source>
</evidence>
<evidence type="ECO:0000313" key="10">
    <source>
        <dbReference type="Ensembl" id="ENSRROP00000005613.1"/>
    </source>
</evidence>
<dbReference type="Proteomes" id="UP000233200">
    <property type="component" value="Unplaced"/>
</dbReference>
<dbReference type="InterPro" id="IPR006629">
    <property type="entry name" value="LITAF"/>
</dbReference>
<dbReference type="GO" id="GO:0098574">
    <property type="term" value="C:cytoplasmic side of lysosomal membrane"/>
    <property type="evidence" value="ECO:0007669"/>
    <property type="project" value="TreeGrafter"/>
</dbReference>
<evidence type="ECO:0000256" key="1">
    <source>
        <dbReference type="ARBA" id="ARBA00004125"/>
    </source>
</evidence>
<dbReference type="GO" id="GO:0008270">
    <property type="term" value="F:zinc ion binding"/>
    <property type="evidence" value="ECO:0007669"/>
    <property type="project" value="TreeGrafter"/>
</dbReference>
<reference evidence="10" key="1">
    <citation type="submission" date="2025-08" db="UniProtKB">
        <authorList>
            <consortium name="Ensembl"/>
        </authorList>
    </citation>
    <scope>IDENTIFICATION</scope>
</reference>
<dbReference type="PANTHER" id="PTHR23292:SF2">
    <property type="entry name" value="LIPOPOLYSACCHARIDE-INDUCED TUMOR NECROSIS FACTOR-ALPHA FACTOR"/>
    <property type="match status" value="1"/>
</dbReference>
<evidence type="ECO:0000256" key="6">
    <source>
        <dbReference type="ARBA" id="ARBA00022833"/>
    </source>
</evidence>
<dbReference type="GO" id="GO:0005634">
    <property type="term" value="C:nucleus"/>
    <property type="evidence" value="ECO:0007669"/>
    <property type="project" value="TreeGrafter"/>
</dbReference>
<dbReference type="PANTHER" id="PTHR23292">
    <property type="entry name" value="LIPOPOLYSACCHARIDE-INDUCED TUMOR NECROSIS FACTOR-ALPHA FACTOR"/>
    <property type="match status" value="1"/>
</dbReference>
<dbReference type="Ensembl" id="ENSRROT00000025592.1">
    <property type="protein sequence ID" value="ENSRROP00000005613.1"/>
    <property type="gene ID" value="ENSRROG00000023073.1"/>
</dbReference>
<sequence>MAAPGPRLAATGPSSAPSAPPSYEETTVAVNIITPTPPAPMPGPTMGLVTGPGGKGMNPASYFAQPAPIPSNNPITVQMVYVQHPIPFLDRPVQMHCPSCNKMIMSQLSCNAGALTWLSRGSLCLLGCVAGLLLHPLCVDALQDVDRYCLNCRALLGTYKRL</sequence>
<dbReference type="SMART" id="SM00714">
    <property type="entry name" value="LITAF"/>
    <property type="match status" value="1"/>
</dbReference>
<proteinExistence type="inferred from homology"/>
<dbReference type="GO" id="GO:0001817">
    <property type="term" value="P:regulation of cytokine production"/>
    <property type="evidence" value="ECO:0007669"/>
    <property type="project" value="TreeGrafter"/>
</dbReference>
<dbReference type="Pfam" id="PF10601">
    <property type="entry name" value="zf-LITAF-like"/>
    <property type="match status" value="1"/>
</dbReference>
<keyword evidence="5" id="KW-0479">Metal-binding</keyword>
<name>A0A2K6NMW2_RHIRO</name>
<dbReference type="GO" id="GO:0098560">
    <property type="term" value="C:cytoplasmic side of late endosome membrane"/>
    <property type="evidence" value="ECO:0007669"/>
    <property type="project" value="TreeGrafter"/>
</dbReference>
<evidence type="ECO:0000259" key="9">
    <source>
        <dbReference type="PROSITE" id="PS51837"/>
    </source>
</evidence>
<reference evidence="10" key="2">
    <citation type="submission" date="2025-09" db="UniProtKB">
        <authorList>
            <consortium name="Ensembl"/>
        </authorList>
    </citation>
    <scope>IDENTIFICATION</scope>
</reference>
<evidence type="ECO:0000256" key="5">
    <source>
        <dbReference type="ARBA" id="ARBA00022723"/>
    </source>
</evidence>
<feature type="region of interest" description="Disordered" evidence="8">
    <location>
        <begin position="1"/>
        <end position="23"/>
    </location>
</feature>
<keyword evidence="6" id="KW-0862">Zinc</keyword>
<organism evidence="10 11">
    <name type="scientific">Rhinopithecus roxellana</name>
    <name type="common">Golden snub-nosed monkey</name>
    <name type="synonym">Pygathrix roxellana</name>
    <dbReference type="NCBI Taxonomy" id="61622"/>
    <lineage>
        <taxon>Eukaryota</taxon>
        <taxon>Metazoa</taxon>
        <taxon>Chordata</taxon>
        <taxon>Craniata</taxon>
        <taxon>Vertebrata</taxon>
        <taxon>Euteleostomi</taxon>
        <taxon>Mammalia</taxon>
        <taxon>Eutheria</taxon>
        <taxon>Euarchontoglires</taxon>
        <taxon>Primates</taxon>
        <taxon>Haplorrhini</taxon>
        <taxon>Catarrhini</taxon>
        <taxon>Cercopithecidae</taxon>
        <taxon>Colobinae</taxon>
        <taxon>Rhinopithecus</taxon>
    </lineage>
</organism>
<comment type="subcellular location">
    <subcellularLocation>
        <location evidence="1">Endosome membrane</location>
        <topology evidence="1">Peripheral membrane protein</topology>
        <orientation evidence="1">Cytoplasmic side</orientation>
    </subcellularLocation>
    <subcellularLocation>
        <location evidence="2">Late endosome membrane</location>
    </subcellularLocation>
    <subcellularLocation>
        <location evidence="3">Lysosome membrane</location>
        <topology evidence="3">Peripheral membrane protein</topology>
        <orientation evidence="3">Cytoplasmic side</orientation>
    </subcellularLocation>
</comment>
<evidence type="ECO:0000256" key="3">
    <source>
        <dbReference type="ARBA" id="ARBA00004630"/>
    </source>
</evidence>
<dbReference type="OMA" id="HIITCAY"/>
<evidence type="ECO:0000256" key="2">
    <source>
        <dbReference type="ARBA" id="ARBA00004414"/>
    </source>
</evidence>
<dbReference type="PROSITE" id="PS51837">
    <property type="entry name" value="LITAF"/>
    <property type="match status" value="1"/>
</dbReference>
<dbReference type="InterPro" id="IPR037519">
    <property type="entry name" value="LITAF_fam"/>
</dbReference>
<feature type="domain" description="LITAF" evidence="9">
    <location>
        <begin position="77"/>
        <end position="161"/>
    </location>
</feature>
<protein>
    <recommendedName>
        <fullName evidence="9">LITAF domain-containing protein</fullName>
    </recommendedName>
</protein>
<evidence type="ECO:0000256" key="4">
    <source>
        <dbReference type="ARBA" id="ARBA00005975"/>
    </source>
</evidence>
<accession>A0A2K6NMW2</accession>
<keyword evidence="11" id="KW-1185">Reference proteome</keyword>
<evidence type="ECO:0000313" key="11">
    <source>
        <dbReference type="Proteomes" id="UP000233200"/>
    </source>
</evidence>
<dbReference type="AlphaFoldDB" id="A0A2K6NMW2"/>
<dbReference type="GeneTree" id="ENSGT00940000155366"/>